<evidence type="ECO:0000256" key="9">
    <source>
        <dbReference type="ARBA" id="ARBA00022781"/>
    </source>
</evidence>
<dbReference type="RefSeq" id="XP_018827458.2">
    <property type="nucleotide sequence ID" value="XM_018971913.2"/>
</dbReference>
<evidence type="ECO:0000256" key="11">
    <source>
        <dbReference type="ARBA" id="ARBA00022967"/>
    </source>
</evidence>
<evidence type="ECO:0000256" key="1">
    <source>
        <dbReference type="ARBA" id="ARBA00003086"/>
    </source>
</evidence>
<keyword evidence="11" id="KW-1278">Translocase</keyword>
<dbReference type="EC" id="7.1.2.2" evidence="5"/>
<dbReference type="GO" id="GO:0005524">
    <property type="term" value="F:ATP binding"/>
    <property type="evidence" value="ECO:0007669"/>
    <property type="project" value="UniProtKB-KW"/>
</dbReference>
<dbReference type="KEGG" id="jre:108996149"/>
<sequence length="240" mass="26252">MGLSLNTDSFHQSMVFDFGEETNLSGKKNSAHLLLDIMPLKMVFKPFERGGEIKADHYLPIHRDPPTFVEQAPEQEILVPGIKVVDLLAPYQRGGKIGLFGGAGVGKFLLSMELINNVAKAHGGFSVFAGVGGCTREGNDLHREMMESGVIKQSEKEVQSKCAPVYGQMESGVRFFVHYWAGVSPLQCFGEFVSGSIADEQRKIVVRNSCGLVVGCIRPTPWCLLLNNGNVSTLQLFDTC</sequence>
<dbReference type="InterPro" id="IPR050053">
    <property type="entry name" value="ATPase_alpha/beta_chains"/>
</dbReference>
<keyword evidence="14" id="KW-0139">CF(1)</keyword>
<dbReference type="PANTHER" id="PTHR15184">
    <property type="entry name" value="ATP SYNTHASE"/>
    <property type="match status" value="1"/>
</dbReference>
<evidence type="ECO:0000256" key="8">
    <source>
        <dbReference type="ARBA" id="ARBA00022741"/>
    </source>
</evidence>
<protein>
    <recommendedName>
        <fullName evidence="6">ATP synthase subunit beta, mitochondrial</fullName>
        <ecNumber evidence="5">7.1.2.2</ecNumber>
    </recommendedName>
</protein>
<dbReference type="SUPFAM" id="SSF52540">
    <property type="entry name" value="P-loop containing nucleoside triphosphate hydrolases"/>
    <property type="match status" value="1"/>
</dbReference>
<evidence type="ECO:0000256" key="4">
    <source>
        <dbReference type="ARBA" id="ARBA00011648"/>
    </source>
</evidence>
<accession>A0A2I4F738</accession>
<comment type="subunit">
    <text evidence="4">F-type ATPases have 2 components, CF(1) - the catalytic core - and CF(0) - the membrane proton channel. CF(1) has five subunits: alpha(3), beta(3), gamma(1), delta(1), epsilon(1). CF(0) has three main subunits: a, b and c.</text>
</comment>
<dbReference type="InParanoid" id="A0A2I4F738"/>
<evidence type="ECO:0000313" key="19">
    <source>
        <dbReference type="RefSeq" id="XP_018827458.2"/>
    </source>
</evidence>
<keyword evidence="18" id="KW-1185">Reference proteome</keyword>
<keyword evidence="9" id="KW-0375">Hydrogen ion transport</keyword>
<keyword evidence="15" id="KW-0066">ATP synthesis</keyword>
<dbReference type="InterPro" id="IPR027417">
    <property type="entry name" value="P-loop_NTPase"/>
</dbReference>
<comment type="catalytic activity">
    <reaction evidence="16">
        <text>ATP + H2O + 4 H(+)(in) = ADP + phosphate + 5 H(+)(out)</text>
        <dbReference type="Rhea" id="RHEA:57720"/>
        <dbReference type="ChEBI" id="CHEBI:15377"/>
        <dbReference type="ChEBI" id="CHEBI:15378"/>
        <dbReference type="ChEBI" id="CHEBI:30616"/>
        <dbReference type="ChEBI" id="CHEBI:43474"/>
        <dbReference type="ChEBI" id="CHEBI:456216"/>
        <dbReference type="EC" id="7.1.2.2"/>
    </reaction>
</comment>
<dbReference type="GO" id="GO:0005743">
    <property type="term" value="C:mitochondrial inner membrane"/>
    <property type="evidence" value="ECO:0007669"/>
    <property type="project" value="UniProtKB-SubCell"/>
</dbReference>
<dbReference type="PANTHER" id="PTHR15184:SF82">
    <property type="entry name" value="ATP SYNTHASE SUBUNIT BETA, MITOCHONDRIAL"/>
    <property type="match status" value="1"/>
</dbReference>
<keyword evidence="8" id="KW-0547">Nucleotide-binding</keyword>
<evidence type="ECO:0000259" key="17">
    <source>
        <dbReference type="Pfam" id="PF00006"/>
    </source>
</evidence>
<keyword evidence="13" id="KW-0472">Membrane</keyword>
<dbReference type="Gene3D" id="3.40.50.300">
    <property type="entry name" value="P-loop containing nucleotide triphosphate hydrolases"/>
    <property type="match status" value="1"/>
</dbReference>
<gene>
    <name evidence="19" type="primary">LOC108996149</name>
</gene>
<evidence type="ECO:0000256" key="3">
    <source>
        <dbReference type="ARBA" id="ARBA00008936"/>
    </source>
</evidence>
<evidence type="ECO:0000256" key="14">
    <source>
        <dbReference type="ARBA" id="ARBA00023196"/>
    </source>
</evidence>
<dbReference type="OrthoDB" id="14523at2759"/>
<keyword evidence="12" id="KW-0406">Ion transport</keyword>
<evidence type="ECO:0000256" key="15">
    <source>
        <dbReference type="ARBA" id="ARBA00023310"/>
    </source>
</evidence>
<dbReference type="Pfam" id="PF00006">
    <property type="entry name" value="ATP-synt_ab"/>
    <property type="match status" value="1"/>
</dbReference>
<evidence type="ECO:0000256" key="16">
    <source>
        <dbReference type="ARBA" id="ARBA00048383"/>
    </source>
</evidence>
<dbReference type="GeneID" id="108996149"/>
<keyword evidence="10" id="KW-0067">ATP-binding</keyword>
<evidence type="ECO:0000256" key="12">
    <source>
        <dbReference type="ARBA" id="ARBA00023065"/>
    </source>
</evidence>
<proteinExistence type="inferred from homology"/>
<evidence type="ECO:0000313" key="18">
    <source>
        <dbReference type="Proteomes" id="UP000235220"/>
    </source>
</evidence>
<feature type="domain" description="ATPase F1/V1/A1 complex alpha/beta subunit nucleotide-binding" evidence="17">
    <location>
        <begin position="81"/>
        <end position="154"/>
    </location>
</feature>
<comment type="similarity">
    <text evidence="3">Belongs to the ATPase alpha/beta chains family.</text>
</comment>
<dbReference type="GO" id="GO:0006754">
    <property type="term" value="P:ATP biosynthetic process"/>
    <property type="evidence" value="ECO:0007669"/>
    <property type="project" value="UniProtKB-KW"/>
</dbReference>
<name>A0A2I4F738_JUGRE</name>
<evidence type="ECO:0000256" key="13">
    <source>
        <dbReference type="ARBA" id="ARBA00023136"/>
    </source>
</evidence>
<reference evidence="19" key="1">
    <citation type="submission" date="2025-08" db="UniProtKB">
        <authorList>
            <consortium name="RefSeq"/>
        </authorList>
    </citation>
    <scope>IDENTIFICATION</scope>
    <source>
        <tissue evidence="19">Leaves</tissue>
    </source>
</reference>
<dbReference type="GO" id="GO:0045259">
    <property type="term" value="C:proton-transporting ATP synthase complex"/>
    <property type="evidence" value="ECO:0007669"/>
    <property type="project" value="UniProtKB-KW"/>
</dbReference>
<dbReference type="GO" id="GO:1902600">
    <property type="term" value="P:proton transmembrane transport"/>
    <property type="evidence" value="ECO:0007669"/>
    <property type="project" value="UniProtKB-KW"/>
</dbReference>
<evidence type="ECO:0000256" key="7">
    <source>
        <dbReference type="ARBA" id="ARBA00022448"/>
    </source>
</evidence>
<keyword evidence="7" id="KW-0813">Transport</keyword>
<organism evidence="18 19">
    <name type="scientific">Juglans regia</name>
    <name type="common">English walnut</name>
    <dbReference type="NCBI Taxonomy" id="51240"/>
    <lineage>
        <taxon>Eukaryota</taxon>
        <taxon>Viridiplantae</taxon>
        <taxon>Streptophyta</taxon>
        <taxon>Embryophyta</taxon>
        <taxon>Tracheophyta</taxon>
        <taxon>Spermatophyta</taxon>
        <taxon>Magnoliopsida</taxon>
        <taxon>eudicotyledons</taxon>
        <taxon>Gunneridae</taxon>
        <taxon>Pentapetalae</taxon>
        <taxon>rosids</taxon>
        <taxon>fabids</taxon>
        <taxon>Fagales</taxon>
        <taxon>Juglandaceae</taxon>
        <taxon>Juglans</taxon>
    </lineage>
</organism>
<dbReference type="STRING" id="51240.A0A2I4F738"/>
<comment type="subcellular location">
    <subcellularLocation>
        <location evidence="2">Mitochondrion inner membrane</location>
    </subcellularLocation>
</comment>
<comment type="function">
    <text evidence="1">Mitochondrial membrane ATP synthase (F(1)F(0) ATP synthase or Complex V) produces ATP from ADP in the presence of a proton gradient across the membrane which is generated by electron transport complexes of the respiratory chain. F-type ATPases consist of two structural domains, F(1) - containing the extramembraneous catalytic core, and F(0) - containing the membrane proton channel, linked together by a central stalk and a peripheral stalk. During catalysis, ATP synthesis in the catalytic domain of F(1) is coupled via a rotary mechanism of the central stalk subunits to proton translocation. Subunits alpha and beta form the catalytic core in F(1). Rotation of the central stalk against the surrounding alpha(3)beta(3) subunits leads to hydrolysis of ATP in three separate catalytic sites on the beta subunits.</text>
</comment>
<evidence type="ECO:0000256" key="2">
    <source>
        <dbReference type="ARBA" id="ARBA00004273"/>
    </source>
</evidence>
<dbReference type="AlphaFoldDB" id="A0A2I4F738"/>
<dbReference type="InterPro" id="IPR000194">
    <property type="entry name" value="ATPase_F1/V1/A1_a/bsu_nucl-bd"/>
</dbReference>
<evidence type="ECO:0000256" key="10">
    <source>
        <dbReference type="ARBA" id="ARBA00022840"/>
    </source>
</evidence>
<dbReference type="Proteomes" id="UP000235220">
    <property type="component" value="Chromosome 1"/>
</dbReference>
<evidence type="ECO:0000256" key="6">
    <source>
        <dbReference type="ARBA" id="ARBA00019294"/>
    </source>
</evidence>
<evidence type="ECO:0000256" key="5">
    <source>
        <dbReference type="ARBA" id="ARBA00012473"/>
    </source>
</evidence>